<reference evidence="11 12" key="1">
    <citation type="submission" date="2023-08" db="EMBL/GenBank/DDBJ databases">
        <title>Whole genome sequencing of Staphylococcus coagulans NN-2474.</title>
        <authorList>
            <person name="Kropotov V.S."/>
            <person name="Boriskina E.V."/>
            <person name="Gordinskaya N.A."/>
            <person name="Shkurkina I.S."/>
            <person name="Kryazhev D.V."/>
            <person name="Alekseeva A.E."/>
            <person name="Makhova M.A."/>
        </authorList>
    </citation>
    <scope>NUCLEOTIDE SEQUENCE [LARGE SCALE GENOMIC DNA]</scope>
    <source>
        <strain evidence="11 12">NN-2474</strain>
    </source>
</reference>
<keyword evidence="12" id="KW-1185">Reference proteome</keyword>
<keyword evidence="8" id="KW-0067">ATP-binding</keyword>
<evidence type="ECO:0000256" key="9">
    <source>
        <dbReference type="ARBA" id="ARBA00022842"/>
    </source>
</evidence>
<comment type="subunit">
    <text evidence="3">Homodimer.</text>
</comment>
<dbReference type="Proteomes" id="UP001255050">
    <property type="component" value="Unassembled WGS sequence"/>
</dbReference>
<organism evidence="11 12">
    <name type="scientific">Staphylococcus coagulans</name>
    <dbReference type="NCBI Taxonomy" id="74706"/>
    <lineage>
        <taxon>Bacteria</taxon>
        <taxon>Bacillati</taxon>
        <taxon>Bacillota</taxon>
        <taxon>Bacilli</taxon>
        <taxon>Bacillales</taxon>
        <taxon>Staphylococcaceae</taxon>
        <taxon>Staphylococcus</taxon>
    </lineage>
</organism>
<protein>
    <recommendedName>
        <fullName evidence="4">6-carboxyhexanoate--CoA ligase</fullName>
        <ecNumber evidence="4">6.2.1.14</ecNumber>
    </recommendedName>
</protein>
<evidence type="ECO:0000256" key="6">
    <source>
        <dbReference type="ARBA" id="ARBA00022741"/>
    </source>
</evidence>
<evidence type="ECO:0000256" key="3">
    <source>
        <dbReference type="ARBA" id="ARBA00011738"/>
    </source>
</evidence>
<evidence type="ECO:0000256" key="7">
    <source>
        <dbReference type="ARBA" id="ARBA00022756"/>
    </source>
</evidence>
<evidence type="ECO:0000256" key="1">
    <source>
        <dbReference type="ARBA" id="ARBA00001946"/>
    </source>
</evidence>
<comment type="pathway">
    <text evidence="2">Metabolic intermediate metabolism; pimeloyl-CoA biosynthesis; pimeloyl-CoA from pimelate: step 1/1.</text>
</comment>
<comment type="catalytic activity">
    <reaction evidence="10">
        <text>heptanedioate + ATP + CoA = 6-carboxyhexanoyl-CoA + AMP + diphosphate</text>
        <dbReference type="Rhea" id="RHEA:14781"/>
        <dbReference type="ChEBI" id="CHEBI:30616"/>
        <dbReference type="ChEBI" id="CHEBI:33019"/>
        <dbReference type="ChEBI" id="CHEBI:36165"/>
        <dbReference type="ChEBI" id="CHEBI:57287"/>
        <dbReference type="ChEBI" id="CHEBI:57360"/>
        <dbReference type="ChEBI" id="CHEBI:456215"/>
        <dbReference type="EC" id="6.2.1.14"/>
    </reaction>
</comment>
<accession>A0ABU1F058</accession>
<keyword evidence="7" id="KW-0093">Biotin biosynthesis</keyword>
<comment type="caution">
    <text evidence="11">The sequence shown here is derived from an EMBL/GenBank/DDBJ whole genome shotgun (WGS) entry which is preliminary data.</text>
</comment>
<evidence type="ECO:0000256" key="10">
    <source>
        <dbReference type="ARBA" id="ARBA00049553"/>
    </source>
</evidence>
<dbReference type="NCBIfam" id="NF002360">
    <property type="entry name" value="PRK01322.1"/>
    <property type="match status" value="1"/>
</dbReference>
<evidence type="ECO:0000313" key="11">
    <source>
        <dbReference type="EMBL" id="MDR5603765.1"/>
    </source>
</evidence>
<evidence type="ECO:0000256" key="2">
    <source>
        <dbReference type="ARBA" id="ARBA00005075"/>
    </source>
</evidence>
<name>A0ABU1F058_9STAP</name>
<dbReference type="InterPro" id="IPR005499">
    <property type="entry name" value="BioW"/>
</dbReference>
<evidence type="ECO:0000256" key="4">
    <source>
        <dbReference type="ARBA" id="ARBA00012984"/>
    </source>
</evidence>
<evidence type="ECO:0000313" key="12">
    <source>
        <dbReference type="Proteomes" id="UP001255050"/>
    </source>
</evidence>
<dbReference type="Pfam" id="PF03744">
    <property type="entry name" value="BioW"/>
    <property type="match status" value="1"/>
</dbReference>
<comment type="cofactor">
    <cofactor evidence="1">
        <name>Mg(2+)</name>
        <dbReference type="ChEBI" id="CHEBI:18420"/>
    </cofactor>
</comment>
<dbReference type="EMBL" id="JAVJGV010000056">
    <property type="protein sequence ID" value="MDR5603765.1"/>
    <property type="molecule type" value="Genomic_DNA"/>
</dbReference>
<proteinExistence type="predicted"/>
<sequence length="243" mass="27254">MYSVKMRANQNEQHTSGAETICEKEQIVDVIQAFFEKGFHHENGEADFLNLKIEKVTQPLLRLPALPIIDRPDDKVAQLCNDNGITHEALNKGMAYIFNSIQYSGALILSAKTGERLDRSGDRGIRVTQFCFDDQTSQTYTARVKDALAIASCTTASPFVKGELCVSDDLNYTTGYFATRRTGYHRIHQIKAAGTRQGGRIIFVDDHIHLEHYVTFLEQQPKQITTMDCSKEKIGSGIDSRCS</sequence>
<dbReference type="EC" id="6.2.1.14" evidence="4"/>
<dbReference type="GO" id="GO:0042410">
    <property type="term" value="F:6-carboxyhexanoate-CoA ligase activity"/>
    <property type="evidence" value="ECO:0007669"/>
    <property type="project" value="UniProtKB-EC"/>
</dbReference>
<evidence type="ECO:0000256" key="5">
    <source>
        <dbReference type="ARBA" id="ARBA00022598"/>
    </source>
</evidence>
<keyword evidence="9" id="KW-0460">Magnesium</keyword>
<gene>
    <name evidence="11" type="ORF">RCO12_10015</name>
</gene>
<keyword evidence="5 11" id="KW-0436">Ligase</keyword>
<keyword evidence="6" id="KW-0547">Nucleotide-binding</keyword>
<dbReference type="RefSeq" id="WP_309551832.1">
    <property type="nucleotide sequence ID" value="NZ_JAVJGV010000056.1"/>
</dbReference>
<evidence type="ECO:0000256" key="8">
    <source>
        <dbReference type="ARBA" id="ARBA00022840"/>
    </source>
</evidence>